<feature type="domain" description="HTH merR-type" evidence="2">
    <location>
        <begin position="39"/>
        <end position="85"/>
    </location>
</feature>
<protein>
    <recommendedName>
        <fullName evidence="2">HTH merR-type domain-containing protein</fullName>
    </recommendedName>
</protein>
<sequence>MSRYRIGRAVRNAVAHLHKSVSQEKAPIFPQMVNPDDELLTPREVAELFGVRTTTIARWAREGRLDPFRTPGGHRRYRRASVRALIAAEDASAADSADETKMAEDAARLYEQGWSIRQVAAQPRRKWRRMSQAPGGRCRDARLATARSVRAADLPSTWS</sequence>
<evidence type="ECO:0000313" key="3">
    <source>
        <dbReference type="EMBL" id="GAA4519327.1"/>
    </source>
</evidence>
<dbReference type="CDD" id="cd04762">
    <property type="entry name" value="HTH_MerR-trunc"/>
    <property type="match status" value="1"/>
</dbReference>
<feature type="region of interest" description="Disordered" evidence="1">
    <location>
        <begin position="121"/>
        <end position="144"/>
    </location>
</feature>
<dbReference type="Pfam" id="PF12728">
    <property type="entry name" value="HTH_17"/>
    <property type="match status" value="1"/>
</dbReference>
<dbReference type="SUPFAM" id="SSF46955">
    <property type="entry name" value="Putative DNA-binding domain"/>
    <property type="match status" value="1"/>
</dbReference>
<dbReference type="InterPro" id="IPR010093">
    <property type="entry name" value="SinI_DNA-bd"/>
</dbReference>
<dbReference type="EMBL" id="BAABHF010000062">
    <property type="protein sequence ID" value="GAA4519327.1"/>
    <property type="molecule type" value="Genomic_DNA"/>
</dbReference>
<comment type="caution">
    <text evidence="3">The sequence shown here is derived from an EMBL/GenBank/DDBJ whole genome shotgun (WGS) entry which is preliminary data.</text>
</comment>
<dbReference type="InterPro" id="IPR000551">
    <property type="entry name" value="MerR-type_HTH_dom"/>
</dbReference>
<evidence type="ECO:0000313" key="4">
    <source>
        <dbReference type="Proteomes" id="UP001500503"/>
    </source>
</evidence>
<dbReference type="InterPro" id="IPR009061">
    <property type="entry name" value="DNA-bd_dom_put_sf"/>
</dbReference>
<proteinExistence type="predicted"/>
<reference evidence="4" key="1">
    <citation type="journal article" date="2019" name="Int. J. Syst. Evol. Microbiol.">
        <title>The Global Catalogue of Microorganisms (GCM) 10K type strain sequencing project: providing services to taxonomists for standard genome sequencing and annotation.</title>
        <authorList>
            <consortium name="The Broad Institute Genomics Platform"/>
            <consortium name="The Broad Institute Genome Sequencing Center for Infectious Disease"/>
            <person name="Wu L."/>
            <person name="Ma J."/>
        </authorList>
    </citation>
    <scope>NUCLEOTIDE SEQUENCE [LARGE SCALE GENOMIC DNA]</scope>
    <source>
        <strain evidence="4">JCM 17933</strain>
    </source>
</reference>
<dbReference type="Proteomes" id="UP001500503">
    <property type="component" value="Unassembled WGS sequence"/>
</dbReference>
<organism evidence="3 4">
    <name type="scientific">Actinoallomurus oryzae</name>
    <dbReference type="NCBI Taxonomy" id="502180"/>
    <lineage>
        <taxon>Bacteria</taxon>
        <taxon>Bacillati</taxon>
        <taxon>Actinomycetota</taxon>
        <taxon>Actinomycetes</taxon>
        <taxon>Streptosporangiales</taxon>
        <taxon>Thermomonosporaceae</taxon>
        <taxon>Actinoallomurus</taxon>
    </lineage>
</organism>
<dbReference type="Gene3D" id="1.10.1660.10">
    <property type="match status" value="1"/>
</dbReference>
<keyword evidence="4" id="KW-1185">Reference proteome</keyword>
<evidence type="ECO:0000256" key="1">
    <source>
        <dbReference type="SAM" id="MobiDB-lite"/>
    </source>
</evidence>
<dbReference type="NCBIfam" id="TIGR01764">
    <property type="entry name" value="excise"/>
    <property type="match status" value="1"/>
</dbReference>
<dbReference type="InterPro" id="IPR041657">
    <property type="entry name" value="HTH_17"/>
</dbReference>
<accession>A0ABP8R6J3</accession>
<gene>
    <name evidence="3" type="ORF">GCM10023191_094710</name>
</gene>
<dbReference type="PROSITE" id="PS50937">
    <property type="entry name" value="HTH_MERR_2"/>
    <property type="match status" value="1"/>
</dbReference>
<evidence type="ECO:0000259" key="2">
    <source>
        <dbReference type="PROSITE" id="PS50937"/>
    </source>
</evidence>
<name>A0ABP8R6J3_9ACTN</name>